<dbReference type="EMBL" id="JAWXVH010000001">
    <property type="protein sequence ID" value="MDX6184235.1"/>
    <property type="molecule type" value="Genomic_DNA"/>
</dbReference>
<feature type="transmembrane region" description="Helical" evidence="1">
    <location>
        <begin position="93"/>
        <end position="112"/>
    </location>
</feature>
<keyword evidence="1" id="KW-1133">Transmembrane helix</keyword>
<feature type="transmembrane region" description="Helical" evidence="1">
    <location>
        <begin position="60"/>
        <end position="81"/>
    </location>
</feature>
<evidence type="ECO:0000313" key="3">
    <source>
        <dbReference type="EMBL" id="MDX6184235.1"/>
    </source>
</evidence>
<comment type="caution">
    <text evidence="3">The sequence shown here is derived from an EMBL/GenBank/DDBJ whole genome shotgun (WGS) entry which is preliminary data.</text>
</comment>
<proteinExistence type="predicted"/>
<dbReference type="Proteomes" id="UP001278738">
    <property type="component" value="Unassembled WGS sequence"/>
</dbReference>
<keyword evidence="5" id="KW-1185">Reference proteome</keyword>
<evidence type="ECO:0000313" key="2">
    <source>
        <dbReference type="EMBL" id="MDX6180635.1"/>
    </source>
</evidence>
<dbReference type="Proteomes" id="UP001270053">
    <property type="component" value="Unassembled WGS sequence"/>
</dbReference>
<protein>
    <submittedName>
        <fullName evidence="3">Uncharacterized protein</fullName>
    </submittedName>
</protein>
<name>A0AAJ2SCE5_9FLAO</name>
<evidence type="ECO:0000313" key="4">
    <source>
        <dbReference type="Proteomes" id="UP001270053"/>
    </source>
</evidence>
<sequence length="149" mass="17485">MKKLVFIHVAIPLLLGGLIYISFRSLSLRMFNWFEWSKIDFFTSIIRTTIHPLKSHFPSWFYYSLPDALWVYSFSCALLILWKDQFRIGKHWLLSPLILGSIVEVAQGLKLFPGTFDMWDLILTILALCLSAIIINYKFNQNDKQKLSH</sequence>
<feature type="transmembrane region" description="Helical" evidence="1">
    <location>
        <begin position="118"/>
        <end position="137"/>
    </location>
</feature>
<evidence type="ECO:0000256" key="1">
    <source>
        <dbReference type="SAM" id="Phobius"/>
    </source>
</evidence>
<feature type="transmembrane region" description="Helical" evidence="1">
    <location>
        <begin position="5"/>
        <end position="23"/>
    </location>
</feature>
<keyword evidence="1" id="KW-0472">Membrane</keyword>
<organism evidence="3 4">
    <name type="scientific">Flavobacterium flavipigmentatum</name>
    <dbReference type="NCBI Taxonomy" id="2893884"/>
    <lineage>
        <taxon>Bacteria</taxon>
        <taxon>Pseudomonadati</taxon>
        <taxon>Bacteroidota</taxon>
        <taxon>Flavobacteriia</taxon>
        <taxon>Flavobacteriales</taxon>
        <taxon>Flavobacteriaceae</taxon>
        <taxon>Flavobacterium</taxon>
    </lineage>
</organism>
<keyword evidence="1" id="KW-0812">Transmembrane</keyword>
<reference evidence="3 5" key="1">
    <citation type="submission" date="2023-11" db="EMBL/GenBank/DDBJ databases">
        <title>Unpublished Manusciprt.</title>
        <authorList>
            <person name="Saticioglu I.B."/>
            <person name="Ay H."/>
            <person name="Ajmi N."/>
            <person name="Altun S."/>
            <person name="Duman M."/>
        </authorList>
    </citation>
    <scope>NUCLEOTIDE SEQUENCE</scope>
    <source>
        <strain evidence="2 5">Fl-33</strain>
        <strain evidence="3">Fl-77</strain>
    </source>
</reference>
<dbReference type="AlphaFoldDB" id="A0AAJ2SCE5"/>
<dbReference type="RefSeq" id="WP_229975356.1">
    <property type="nucleotide sequence ID" value="NZ_CP087133.1"/>
</dbReference>
<gene>
    <name evidence="2" type="ORF">SGQ18_00615</name>
    <name evidence="3" type="ORF">SGQ44_00615</name>
</gene>
<evidence type="ECO:0000313" key="5">
    <source>
        <dbReference type="Proteomes" id="UP001278738"/>
    </source>
</evidence>
<dbReference type="EMBL" id="JAWXVG010000001">
    <property type="protein sequence ID" value="MDX6180635.1"/>
    <property type="molecule type" value="Genomic_DNA"/>
</dbReference>
<accession>A0AAJ2SCE5</accession>